<name>A0A1Y5IEM2_OSTTA</name>
<accession>A0A1Y5IEM2</accession>
<proteinExistence type="predicted"/>
<feature type="non-terminal residue" evidence="1">
    <location>
        <position position="1"/>
    </location>
</feature>
<gene>
    <name evidence="1" type="ORF">BE221DRAFT_83770</name>
</gene>
<organism evidence="1">
    <name type="scientific">Ostreococcus tauri</name>
    <name type="common">Marine green alga</name>
    <dbReference type="NCBI Taxonomy" id="70448"/>
    <lineage>
        <taxon>Eukaryota</taxon>
        <taxon>Viridiplantae</taxon>
        <taxon>Chlorophyta</taxon>
        <taxon>Mamiellophyceae</taxon>
        <taxon>Mamiellales</taxon>
        <taxon>Bathycoccaceae</taxon>
        <taxon>Ostreococcus</taxon>
    </lineage>
</organism>
<dbReference type="AlphaFoldDB" id="A0A1Y5IEM2"/>
<reference evidence="1" key="1">
    <citation type="submission" date="2017-04" db="EMBL/GenBank/DDBJ databases">
        <title>Population genomics of picophytoplankton unveils novel chromosome hypervariability.</title>
        <authorList>
            <consortium name="DOE Joint Genome Institute"/>
            <person name="Blanc-Mathieu R."/>
            <person name="Krasovec M."/>
            <person name="Hebrard M."/>
            <person name="Yau S."/>
            <person name="Desgranges E."/>
            <person name="Martin J."/>
            <person name="Schackwitz W."/>
            <person name="Kuo A."/>
            <person name="Salin G."/>
            <person name="Donnadieu C."/>
            <person name="Desdevises Y."/>
            <person name="Sanchez-Ferandin S."/>
            <person name="Moreau H."/>
            <person name="Rivals E."/>
            <person name="Grigoriev I.V."/>
            <person name="Grimsley N."/>
            <person name="Eyre-Walker A."/>
            <person name="Piganeau G."/>
        </authorList>
    </citation>
    <scope>NUCLEOTIDE SEQUENCE [LARGE SCALE GENOMIC DNA]</scope>
    <source>
        <strain evidence="1">RCC 1115</strain>
    </source>
</reference>
<evidence type="ECO:0000313" key="1">
    <source>
        <dbReference type="EMBL" id="OUS45552.1"/>
    </source>
</evidence>
<sequence>RIRSTFLGSGVIIVLGDAATHRDGRRVRALDESRQLDEAFEMNEKSADCSEAMNGILHNLQIVVYGGREPLSRVDEITQEFMVYSCTPQKRNFHPLTHLTKTA</sequence>
<protein>
    <submittedName>
        <fullName evidence="1">Uncharacterized protein</fullName>
    </submittedName>
</protein>
<dbReference type="EMBL" id="KZ155789">
    <property type="protein sequence ID" value="OUS45552.1"/>
    <property type="molecule type" value="Genomic_DNA"/>
</dbReference>
<dbReference type="Proteomes" id="UP000195557">
    <property type="component" value="Unassembled WGS sequence"/>
</dbReference>